<evidence type="ECO:0000256" key="3">
    <source>
        <dbReference type="ARBA" id="ARBA00022691"/>
    </source>
</evidence>
<keyword evidence="6" id="KW-0698">rRNA processing</keyword>
<dbReference type="InParanoid" id="F2U465"/>
<name>F2U465_SALR5</name>
<dbReference type="InterPro" id="IPR001737">
    <property type="entry name" value="KsgA/Erm"/>
</dbReference>
<dbReference type="PANTHER" id="PTHR11727:SF17">
    <property type="entry name" value="DIMETHYLADENOSINE TRANSFERASE 1, MITOCHONDRIAL"/>
    <property type="match status" value="1"/>
</dbReference>
<feature type="binding site" evidence="5">
    <location>
        <position position="293"/>
    </location>
    <ligand>
        <name>S-adenosyl-L-methionine</name>
        <dbReference type="ChEBI" id="CHEBI:59789"/>
    </ligand>
</feature>
<evidence type="ECO:0000256" key="5">
    <source>
        <dbReference type="PROSITE-ProRule" id="PRU01026"/>
    </source>
</evidence>
<dbReference type="STRING" id="946362.F2U465"/>
<evidence type="ECO:0000313" key="8">
    <source>
        <dbReference type="EMBL" id="EGD82431.1"/>
    </source>
</evidence>
<comment type="caution">
    <text evidence="5">Lacks conserved residue(s) required for the propagation of feature annotation.</text>
</comment>
<keyword evidence="3 5" id="KW-0949">S-adenosyl-L-methionine</keyword>
<dbReference type="EMBL" id="GL832961">
    <property type="protein sequence ID" value="EGD82431.1"/>
    <property type="molecule type" value="Genomic_DNA"/>
</dbReference>
<dbReference type="GeneID" id="16076251"/>
<keyword evidence="1 5" id="KW-0489">Methyltransferase</keyword>
<dbReference type="SUPFAM" id="SSF53335">
    <property type="entry name" value="S-adenosyl-L-methionine-dependent methyltransferases"/>
    <property type="match status" value="1"/>
</dbReference>
<reference evidence="8" key="1">
    <citation type="submission" date="2009-08" db="EMBL/GenBank/DDBJ databases">
        <title>Annotation of Salpingoeca rosetta.</title>
        <authorList>
            <consortium name="The Broad Institute Genome Sequencing Platform"/>
            <person name="Russ C."/>
            <person name="Cuomo C."/>
            <person name="Burger G."/>
            <person name="Gray M.W."/>
            <person name="Holland P.W.H."/>
            <person name="King N."/>
            <person name="Lang F.B.F."/>
            <person name="Roger A.J."/>
            <person name="Ruiz-Trillo I."/>
            <person name="Young S.K."/>
            <person name="Zeng Q."/>
            <person name="Gargeya S."/>
            <person name="Alvarado L."/>
            <person name="Berlin A."/>
            <person name="Chapman S.B."/>
            <person name="Chen Z."/>
            <person name="Freedman E."/>
            <person name="Gellesch M."/>
            <person name="Goldberg J."/>
            <person name="Griggs A."/>
            <person name="Gujja S."/>
            <person name="Heilman E."/>
            <person name="Heiman D."/>
            <person name="Howarth C."/>
            <person name="Mehta T."/>
            <person name="Neiman D."/>
            <person name="Pearson M."/>
            <person name="Roberts A."/>
            <person name="Saif S."/>
            <person name="Shea T."/>
            <person name="Shenoy N."/>
            <person name="Sisk P."/>
            <person name="Stolte C."/>
            <person name="Sykes S."/>
            <person name="White J."/>
            <person name="Yandava C."/>
            <person name="Haas B."/>
            <person name="Nusbaum C."/>
            <person name="Birren B."/>
        </authorList>
    </citation>
    <scope>NUCLEOTIDE SEQUENCE [LARGE SCALE GENOMIC DNA]</scope>
    <source>
        <strain evidence="8">ATCC 50818</strain>
    </source>
</reference>
<dbReference type="GO" id="GO:0000179">
    <property type="term" value="F:rRNA (adenine-N6,N6-)-dimethyltransferase activity"/>
    <property type="evidence" value="ECO:0007669"/>
    <property type="project" value="UniProtKB-UniRule"/>
</dbReference>
<dbReference type="Gene3D" id="3.40.50.150">
    <property type="entry name" value="Vaccinia Virus protein VP39"/>
    <property type="match status" value="1"/>
</dbReference>
<feature type="binding site" evidence="5">
    <location>
        <position position="372"/>
    </location>
    <ligand>
        <name>S-adenosyl-L-methionine</name>
        <dbReference type="ChEBI" id="CHEBI:59789"/>
    </ligand>
</feature>
<keyword evidence="2 5" id="KW-0808">Transferase</keyword>
<dbReference type="InterPro" id="IPR029063">
    <property type="entry name" value="SAM-dependent_MTases_sf"/>
</dbReference>
<dbReference type="GO" id="GO:0003723">
    <property type="term" value="F:RNA binding"/>
    <property type="evidence" value="ECO:0007669"/>
    <property type="project" value="UniProtKB-UniRule"/>
</dbReference>
<organism evidence="9">
    <name type="scientific">Salpingoeca rosetta (strain ATCC 50818 / BSB-021)</name>
    <dbReference type="NCBI Taxonomy" id="946362"/>
    <lineage>
        <taxon>Eukaryota</taxon>
        <taxon>Choanoflagellata</taxon>
        <taxon>Craspedida</taxon>
        <taxon>Salpingoecidae</taxon>
        <taxon>Salpingoeca</taxon>
    </lineage>
</organism>
<comment type="similarity">
    <text evidence="5 6">Belongs to the class I-like SAM-binding methyltransferase superfamily. rRNA adenine N(6)-methyltransferase family.</text>
</comment>
<dbReference type="GO" id="GO:0006391">
    <property type="term" value="P:transcription initiation at mitochondrial promoter"/>
    <property type="evidence" value="ECO:0007669"/>
    <property type="project" value="TreeGrafter"/>
</dbReference>
<dbReference type="Proteomes" id="UP000007799">
    <property type="component" value="Unassembled WGS sequence"/>
</dbReference>
<evidence type="ECO:0000256" key="7">
    <source>
        <dbReference type="SAM" id="MobiDB-lite"/>
    </source>
</evidence>
<gene>
    <name evidence="8" type="ORF">PTSG_03076</name>
</gene>
<sequence>MKGGKAAMRLHSHLMMQARNAASCGHGHTHKHWFGGALPIARHQHTISCRCDMAHLRQNAAFSTATIAWRARPPSAPADGNDKASTTRPGRRRARSKNGGMPDSDPITTAGGVKLPQIPAHMQQPEFAKAMLALANQEEEEEEKKTAELEHKARKADQQAPGLADPSAGHDPANSGTQGPSAVEADRAGTANTTTQQQMKEKQRRIQTGEEQSAGELDGDNDASHSQPVNVVPVCDRRIPLVINSAQDIPTPPEGPLSSIPLPDIPAILKSFQMRNNSKANRPHTASLRRFAITNYGIADAFASLIPGLDKLHIVESNPYTMLFTRALLNHGAKSVTIVTNTGDRQNKHLHPQVHAFQEALGEKRVKLVHGDMQKLDLPDGCPPSEVLFDDFPSRQWLVRSSFALAGQTNAVSGSVFIFNLLYKVAMRSGPFHWGRTAMYFTLPRYLTQHIFSTGSRLGVLAQVLCHVNELAAVSRDLFSPRLKCTEGPGAITVHFVELIPRYSPLIPNYETFVVLDFLLRHLTMTAKTIGKAMRGLGPQFTPLFAMTNINPETPLKKMKVTQYVDLAVALHQWEDRPISAQAAVVGGDGATW</sequence>
<dbReference type="Pfam" id="PF00398">
    <property type="entry name" value="RrnaAD"/>
    <property type="match status" value="1"/>
</dbReference>
<dbReference type="RefSeq" id="XP_004995667.1">
    <property type="nucleotide sequence ID" value="XM_004995610.1"/>
</dbReference>
<dbReference type="AlphaFoldDB" id="F2U465"/>
<evidence type="ECO:0000256" key="2">
    <source>
        <dbReference type="ARBA" id="ARBA00022679"/>
    </source>
</evidence>
<evidence type="ECO:0000256" key="6">
    <source>
        <dbReference type="RuleBase" id="RU362106"/>
    </source>
</evidence>
<feature type="region of interest" description="Disordered" evidence="7">
    <location>
        <begin position="71"/>
        <end position="113"/>
    </location>
</feature>
<evidence type="ECO:0000313" key="9">
    <source>
        <dbReference type="Proteomes" id="UP000007799"/>
    </source>
</evidence>
<dbReference type="GO" id="GO:0034246">
    <property type="term" value="F:mitochondrial transcription factor activity"/>
    <property type="evidence" value="ECO:0007669"/>
    <property type="project" value="TreeGrafter"/>
</dbReference>
<dbReference type="KEGG" id="sre:PTSG_03076"/>
<dbReference type="PANTHER" id="PTHR11727">
    <property type="entry name" value="DIMETHYLADENOSINE TRANSFERASE"/>
    <property type="match status" value="1"/>
</dbReference>
<keyword evidence="9" id="KW-1185">Reference proteome</keyword>
<keyword evidence="4 5" id="KW-0694">RNA-binding</keyword>
<dbReference type="GO" id="GO:0005759">
    <property type="term" value="C:mitochondrial matrix"/>
    <property type="evidence" value="ECO:0007669"/>
    <property type="project" value="TreeGrafter"/>
</dbReference>
<feature type="compositionally biased region" description="Basic and acidic residues" evidence="7">
    <location>
        <begin position="143"/>
        <end position="157"/>
    </location>
</feature>
<protein>
    <recommendedName>
        <fullName evidence="6">rRNA adenine N(6)-methyltransferase</fullName>
        <ecNumber evidence="6">2.1.1.-</ecNumber>
    </recommendedName>
</protein>
<accession>F2U465</accession>
<evidence type="ECO:0000256" key="1">
    <source>
        <dbReference type="ARBA" id="ARBA00022603"/>
    </source>
</evidence>
<dbReference type="EC" id="2.1.1.-" evidence="6"/>
<proteinExistence type="inferred from homology"/>
<dbReference type="PROSITE" id="PS51689">
    <property type="entry name" value="SAM_RNA_A_N6_MT"/>
    <property type="match status" value="1"/>
</dbReference>
<evidence type="ECO:0000256" key="4">
    <source>
        <dbReference type="ARBA" id="ARBA00022884"/>
    </source>
</evidence>
<feature type="region of interest" description="Disordered" evidence="7">
    <location>
        <begin position="136"/>
        <end position="228"/>
    </location>
</feature>